<dbReference type="PANTHER" id="PTHR35004">
    <property type="entry name" value="TRANSPOSASE RV3428C-RELATED"/>
    <property type="match status" value="1"/>
</dbReference>
<accession>A0A1G6Q9Y8</accession>
<evidence type="ECO:0000256" key="1">
    <source>
        <dbReference type="ARBA" id="ARBA00009277"/>
    </source>
</evidence>
<organism evidence="6 7">
    <name type="scientific">Halanaerobium congolense</name>
    <dbReference type="NCBI Taxonomy" id="54121"/>
    <lineage>
        <taxon>Bacteria</taxon>
        <taxon>Bacillati</taxon>
        <taxon>Bacillota</taxon>
        <taxon>Clostridia</taxon>
        <taxon>Halanaerobiales</taxon>
        <taxon>Halanaerobiaceae</taxon>
        <taxon>Halanaerobium</taxon>
    </lineage>
</organism>
<dbReference type="PROSITE" id="PS50531">
    <property type="entry name" value="HTH_IS21"/>
    <property type="match status" value="1"/>
</dbReference>
<reference evidence="6 7" key="1">
    <citation type="submission" date="2016-10" db="EMBL/GenBank/DDBJ databases">
        <authorList>
            <person name="Varghese N."/>
            <person name="Submissions S."/>
        </authorList>
    </citation>
    <scope>NUCLEOTIDE SEQUENCE [LARGE SCALE GENOMIC DNA]</scope>
    <source>
        <strain evidence="6 7">WG10</strain>
    </source>
</reference>
<gene>
    <name evidence="6" type="ORF">SAMN04488597_1172</name>
</gene>
<keyword evidence="4" id="KW-0233">DNA recombination</keyword>
<dbReference type="EMBL" id="FMYT01000017">
    <property type="protein sequence ID" value="SDC88714.1"/>
    <property type="molecule type" value="Genomic_DNA"/>
</dbReference>
<name>A0A1G6Q9Y8_9FIRM</name>
<evidence type="ECO:0000256" key="4">
    <source>
        <dbReference type="ARBA" id="ARBA00023172"/>
    </source>
</evidence>
<comment type="similarity">
    <text evidence="1">Belongs to the transposase IS21/IS408/IS1162 family.</text>
</comment>
<dbReference type="InterPro" id="IPR017894">
    <property type="entry name" value="HTH_IS21_transposase_type"/>
</dbReference>
<dbReference type="RefSeq" id="WP_188116917.1">
    <property type="nucleotide sequence ID" value="NZ_FMYT01000017.1"/>
</dbReference>
<sequence length="512" mass="59141">MTLAMTDINDIKELYFKKGLNVAEIMRKTGYDRKTINKYLDMTDFNLVLEPAVRSKRGSKLDPFKETIDEWLEADKKSWRKQRHTAKLVHKNLIKKYGSKYDCSYRLLAEYVKIKKKEIFSDEPKFFLPLKHLPGEAQVDFGRTDFRENGTFYEGRHLNLSFPQSNTGYVQLFKGENLQCLEQGMINIFNYLGGVPTRIVFDNASSMVSDIGKNKYRKLTEHFMMFKNHFRFEAVFCNPASGHEKGNIEGKVGYHRRNYFVPPPEFDDLDEFNKSLLTELDKDQYREHYRKNATQHELFQADLKALLPLPEVEFEPALVVSKKTDANACITIHKGKHRYSTKPSLAKSNVFVKLTAEKVIILDQNLKEVVTHDRLYGDLKQESINWILYLGQISKRPTALKYTGIYDLFPQAAKDYFDTLDYENLKATLKTLNTLTEETNFDAAVDALLDAISHGASDTDSIQVLFKRKNSKIMELDGHLAAKNAPELPELKPDISFYDTFYTVADGDEKND</sequence>
<evidence type="ECO:0000256" key="3">
    <source>
        <dbReference type="ARBA" id="ARBA00023125"/>
    </source>
</evidence>
<evidence type="ECO:0000259" key="5">
    <source>
        <dbReference type="PROSITE" id="PS50531"/>
    </source>
</evidence>
<dbReference type="GO" id="GO:0003677">
    <property type="term" value="F:DNA binding"/>
    <property type="evidence" value="ECO:0007669"/>
    <property type="project" value="UniProtKB-KW"/>
</dbReference>
<evidence type="ECO:0000313" key="7">
    <source>
        <dbReference type="Proteomes" id="UP000324896"/>
    </source>
</evidence>
<feature type="domain" description="HTH IS21-type" evidence="5">
    <location>
        <begin position="7"/>
        <end position="72"/>
    </location>
</feature>
<keyword evidence="3" id="KW-0238">DNA-binding</keyword>
<evidence type="ECO:0000256" key="2">
    <source>
        <dbReference type="ARBA" id="ARBA00022578"/>
    </source>
</evidence>
<dbReference type="AlphaFoldDB" id="A0A1G6Q9Y8"/>
<dbReference type="NCBIfam" id="NF033546">
    <property type="entry name" value="transpos_IS21"/>
    <property type="match status" value="1"/>
</dbReference>
<protein>
    <submittedName>
        <fullName evidence="6">Transposase</fullName>
    </submittedName>
</protein>
<proteinExistence type="inferred from homology"/>
<dbReference type="GO" id="GO:0006310">
    <property type="term" value="P:DNA recombination"/>
    <property type="evidence" value="ECO:0007669"/>
    <property type="project" value="UniProtKB-KW"/>
</dbReference>
<evidence type="ECO:0000313" key="6">
    <source>
        <dbReference type="EMBL" id="SDC88714.1"/>
    </source>
</evidence>
<dbReference type="GO" id="GO:0032196">
    <property type="term" value="P:transposition"/>
    <property type="evidence" value="ECO:0007669"/>
    <property type="project" value="UniProtKB-KW"/>
</dbReference>
<dbReference type="Proteomes" id="UP000324896">
    <property type="component" value="Unassembled WGS sequence"/>
</dbReference>
<keyword evidence="2" id="KW-0815">Transposition</keyword>